<dbReference type="NCBIfam" id="TIGR03590">
    <property type="entry name" value="PseG"/>
    <property type="match status" value="1"/>
</dbReference>
<dbReference type="Gene3D" id="3.40.50.11190">
    <property type="match status" value="1"/>
</dbReference>
<reference evidence="4 5" key="1">
    <citation type="submission" date="2018-08" db="EMBL/GenBank/DDBJ databases">
        <title>A genome reference for cultivated species of the human gut microbiota.</title>
        <authorList>
            <person name="Zou Y."/>
            <person name="Xue W."/>
            <person name="Luo G."/>
        </authorList>
    </citation>
    <scope>NUCLEOTIDE SEQUENCE [LARGE SCALE GENOMIC DNA]</scope>
    <source>
        <strain evidence="4 5">AM23-23AC</strain>
    </source>
</reference>
<evidence type="ECO:0000313" key="5">
    <source>
        <dbReference type="Proteomes" id="UP000283701"/>
    </source>
</evidence>
<comment type="caution">
    <text evidence="4">The sequence shown here is derived from an EMBL/GenBank/DDBJ whole genome shotgun (WGS) entry which is preliminary data.</text>
</comment>
<dbReference type="EC" id="3.6.1.57" evidence="4"/>
<feature type="binding site" evidence="2">
    <location>
        <position position="250"/>
    </location>
    <ligand>
        <name>substrate</name>
    </ligand>
</feature>
<dbReference type="RefSeq" id="WP_118203481.1">
    <property type="nucleotide sequence ID" value="NZ_QRHP01000012.1"/>
</dbReference>
<dbReference type="EMBL" id="QRHP01000012">
    <property type="protein sequence ID" value="RHF83263.1"/>
    <property type="molecule type" value="Genomic_DNA"/>
</dbReference>
<dbReference type="Proteomes" id="UP000283701">
    <property type="component" value="Unassembled WGS sequence"/>
</dbReference>
<evidence type="ECO:0000259" key="3">
    <source>
        <dbReference type="Pfam" id="PF04101"/>
    </source>
</evidence>
<dbReference type="Gene3D" id="3.40.50.2000">
    <property type="entry name" value="Glycogen Phosphorylase B"/>
    <property type="match status" value="1"/>
</dbReference>
<dbReference type="GO" id="GO:0016787">
    <property type="term" value="F:hydrolase activity"/>
    <property type="evidence" value="ECO:0007669"/>
    <property type="project" value="UniProtKB-KW"/>
</dbReference>
<gene>
    <name evidence="4" type="primary">pseG</name>
    <name evidence="4" type="ORF">DW654_11005</name>
</gene>
<dbReference type="PANTHER" id="PTHR21015:SF22">
    <property type="entry name" value="GLYCOSYLTRANSFERASE"/>
    <property type="match status" value="1"/>
</dbReference>
<dbReference type="PANTHER" id="PTHR21015">
    <property type="entry name" value="UDP-N-ACETYLGLUCOSAMINE--N-ACETYLMURAMYL-(PENTAPEPTIDE) PYROPHOSPHORYL-UNDECAPRENOL N-ACETYLGLUCOSAMINE TRANSFERASE 1"/>
    <property type="match status" value="1"/>
</dbReference>
<dbReference type="InterPro" id="IPR020023">
    <property type="entry name" value="PseG"/>
</dbReference>
<evidence type="ECO:0000256" key="2">
    <source>
        <dbReference type="PIRSR" id="PIRSR620023-2"/>
    </source>
</evidence>
<feature type="active site" description="Proton acceptor" evidence="1">
    <location>
        <position position="16"/>
    </location>
</feature>
<keyword evidence="4" id="KW-0378">Hydrolase</keyword>
<accession>A0A414QR51</accession>
<dbReference type="InterPro" id="IPR007235">
    <property type="entry name" value="Glyco_trans_28_C"/>
</dbReference>
<organism evidence="4 5">
    <name type="scientific">Roseburia inulinivorans</name>
    <dbReference type="NCBI Taxonomy" id="360807"/>
    <lineage>
        <taxon>Bacteria</taxon>
        <taxon>Bacillati</taxon>
        <taxon>Bacillota</taxon>
        <taxon>Clostridia</taxon>
        <taxon>Lachnospirales</taxon>
        <taxon>Lachnospiraceae</taxon>
        <taxon>Roseburia</taxon>
    </lineage>
</organism>
<dbReference type="GO" id="GO:0016758">
    <property type="term" value="F:hexosyltransferase activity"/>
    <property type="evidence" value="ECO:0007669"/>
    <property type="project" value="InterPro"/>
</dbReference>
<name>A0A414QR51_9FIRM</name>
<proteinExistence type="predicted"/>
<feature type="domain" description="Glycosyl transferase family 28 C-terminal" evidence="3">
    <location>
        <begin position="170"/>
        <end position="307"/>
    </location>
</feature>
<dbReference type="AlphaFoldDB" id="A0A414QR51"/>
<dbReference type="SUPFAM" id="SSF53756">
    <property type="entry name" value="UDP-Glycosyltransferase/glycogen phosphorylase"/>
    <property type="match status" value="1"/>
</dbReference>
<dbReference type="Pfam" id="PF04101">
    <property type="entry name" value="Glyco_tran_28_C"/>
    <property type="match status" value="1"/>
</dbReference>
<evidence type="ECO:0000313" key="4">
    <source>
        <dbReference type="EMBL" id="RHF83263.1"/>
    </source>
</evidence>
<evidence type="ECO:0000256" key="1">
    <source>
        <dbReference type="PIRSR" id="PIRSR620023-1"/>
    </source>
</evidence>
<sequence length="335" mass="38339">MIYIRADMNAQIATGHLMRCLSIADALRGLGEPVRFILADEQAVSLLKQRGYDAIVLHTQWNHMDEELPVLSQVIRNEHIDKLLIDSYQVTQRYLAELSKLVTTVYMDDLNLFEYPVDAVICYANYWKKFQYKINDKRTTYLLGMKYVPLKQAFWNCEAKIISEKADNLLVLTGGSDPLNVTEQILDSIDTYQFQTIDVICGIYNTNYNKFVKKYENNKNIKLHQAVSNIEQYMKKADIAISAGGTTLYELCAIGTPAISFSFADNQLDNVRQFQEDGLIDYAGDARMDDIAGTINQYLTSYRNEFELRKEKSEKMQKMVDGKGAIHLAEALLKI</sequence>
<protein>
    <submittedName>
        <fullName evidence="4">UDP-2,4-diacetamido-2,4, 6-trideoxy-beta-L-altropyranose hydrolase</fullName>
        <ecNumber evidence="4">3.6.1.57</ecNumber>
    </submittedName>
</protein>